<reference evidence="5 6" key="1">
    <citation type="submission" date="2020-11" db="EMBL/GenBank/DDBJ databases">
        <title>Treponema Peruensis nv. sp., first commensal Treponema isolated from human feces.</title>
        <authorList>
            <person name="Belkhou C."/>
            <person name="Raes J."/>
        </authorList>
    </citation>
    <scope>NUCLEOTIDE SEQUENCE [LARGE SCALE GENOMIC DNA]</scope>
    <source>
        <strain evidence="5 6">RCC2812</strain>
    </source>
</reference>
<evidence type="ECO:0000313" key="5">
    <source>
        <dbReference type="EMBL" id="QQA01271.1"/>
    </source>
</evidence>
<evidence type="ECO:0000256" key="3">
    <source>
        <dbReference type="ARBA" id="ARBA00023125"/>
    </source>
</evidence>
<keyword evidence="5" id="KW-0378">Hydrolase</keyword>
<dbReference type="Proteomes" id="UP000595224">
    <property type="component" value="Chromosome"/>
</dbReference>
<dbReference type="InterPro" id="IPR000055">
    <property type="entry name" value="Restrct_endonuc_typeI_TRD"/>
</dbReference>
<dbReference type="RefSeq" id="WP_198442851.1">
    <property type="nucleotide sequence ID" value="NZ_CBCSHE010000013.1"/>
</dbReference>
<evidence type="ECO:0000256" key="1">
    <source>
        <dbReference type="ARBA" id="ARBA00010923"/>
    </source>
</evidence>
<dbReference type="InterPro" id="IPR044946">
    <property type="entry name" value="Restrct_endonuc_typeI_TRD_sf"/>
</dbReference>
<comment type="similarity">
    <text evidence="1">Belongs to the type-I restriction system S methylase family.</text>
</comment>
<dbReference type="GO" id="GO:0004519">
    <property type="term" value="F:endonuclease activity"/>
    <property type="evidence" value="ECO:0007669"/>
    <property type="project" value="UniProtKB-KW"/>
</dbReference>
<keyword evidence="5" id="KW-0255">Endonuclease</keyword>
<dbReference type="SUPFAM" id="SSF116734">
    <property type="entry name" value="DNA methylase specificity domain"/>
    <property type="match status" value="2"/>
</dbReference>
<gene>
    <name evidence="5" type="ORF">IWA51_01200</name>
</gene>
<dbReference type="Gene3D" id="3.90.220.20">
    <property type="entry name" value="DNA methylase specificity domains"/>
    <property type="match status" value="2"/>
</dbReference>
<keyword evidence="2" id="KW-0680">Restriction system</keyword>
<dbReference type="PANTHER" id="PTHR30408:SF12">
    <property type="entry name" value="TYPE I RESTRICTION ENZYME MJAVIII SPECIFICITY SUBUNIT"/>
    <property type="match status" value="1"/>
</dbReference>
<dbReference type="GO" id="GO:0009307">
    <property type="term" value="P:DNA restriction-modification system"/>
    <property type="evidence" value="ECO:0007669"/>
    <property type="project" value="UniProtKB-KW"/>
</dbReference>
<sequence>MRTHKIEHAPMVRLGDLIELCDERNSEGKYGIDDVRGISIEKKLIFTKADMNGVSLNPYKVMQPNDFCYVTVTSRNGGKISLAMNDTDSTFILSSSYIIFRSKDENILLPEYLYLLLSRTEFDRYSRFNSWGSARETFDWSEMCRVQIPLPSIETQKELVAVYNGLKELAEENEKLLKPLEESCQAFIVDCKKKYPSKELGNYIEECDERNESGKYTLDDVRGISNLKELIETKADMNGVSLTSYKLLKPKEFSYVSVTSRNGDKISIAINNTEQTFIVSSSYINFKVYKNDELLPEFLFTLLNRDSFNLYSRFNSWGSARETFDWSEMCRVQIPVPPLEIQQKIVDLYNCYEECKRISTTAREKIKNLCPALVQKAAHSE</sequence>
<keyword evidence="5" id="KW-0540">Nuclease</keyword>
<dbReference type="GO" id="GO:0003677">
    <property type="term" value="F:DNA binding"/>
    <property type="evidence" value="ECO:0007669"/>
    <property type="project" value="UniProtKB-KW"/>
</dbReference>
<dbReference type="EMBL" id="CP064936">
    <property type="protein sequence ID" value="QQA01271.1"/>
    <property type="molecule type" value="Genomic_DNA"/>
</dbReference>
<dbReference type="AlphaFoldDB" id="A0A7T3V5C2"/>
<organism evidence="5 6">
    <name type="scientific">Treponema peruense</name>
    <dbReference type="NCBI Taxonomy" id="2787628"/>
    <lineage>
        <taxon>Bacteria</taxon>
        <taxon>Pseudomonadati</taxon>
        <taxon>Spirochaetota</taxon>
        <taxon>Spirochaetia</taxon>
        <taxon>Spirochaetales</taxon>
        <taxon>Treponemataceae</taxon>
        <taxon>Treponema</taxon>
    </lineage>
</organism>
<dbReference type="Pfam" id="PF01420">
    <property type="entry name" value="Methylase_S"/>
    <property type="match status" value="2"/>
</dbReference>
<keyword evidence="3" id="KW-0238">DNA-binding</keyword>
<dbReference type="REBASE" id="485497">
    <property type="entry name" value="S.TspC2812ORF1190P"/>
</dbReference>
<name>A0A7T3V5C2_9SPIR</name>
<feature type="domain" description="Type I restriction modification DNA specificity" evidence="4">
    <location>
        <begin position="69"/>
        <end position="162"/>
    </location>
</feature>
<accession>A0A7T3V5C2</accession>
<protein>
    <submittedName>
        <fullName evidence="5">Restriction endonuclease subunit S</fullName>
    </submittedName>
</protein>
<dbReference type="KEGG" id="tper:IWA51_01200"/>
<evidence type="ECO:0000259" key="4">
    <source>
        <dbReference type="Pfam" id="PF01420"/>
    </source>
</evidence>
<evidence type="ECO:0000313" key="6">
    <source>
        <dbReference type="Proteomes" id="UP000595224"/>
    </source>
</evidence>
<dbReference type="InterPro" id="IPR052021">
    <property type="entry name" value="Type-I_RS_S_subunit"/>
</dbReference>
<feature type="domain" description="Type I restriction modification DNA specificity" evidence="4">
    <location>
        <begin position="211"/>
        <end position="367"/>
    </location>
</feature>
<dbReference type="PANTHER" id="PTHR30408">
    <property type="entry name" value="TYPE-1 RESTRICTION ENZYME ECOKI SPECIFICITY PROTEIN"/>
    <property type="match status" value="1"/>
</dbReference>
<proteinExistence type="inferred from homology"/>
<keyword evidence="6" id="KW-1185">Reference proteome</keyword>
<evidence type="ECO:0000256" key="2">
    <source>
        <dbReference type="ARBA" id="ARBA00022747"/>
    </source>
</evidence>